<keyword evidence="6" id="KW-0067">ATP-binding</keyword>
<gene>
    <name evidence="10" type="ORF">SNE40_001495</name>
</gene>
<dbReference type="Gene3D" id="1.10.510.10">
    <property type="entry name" value="Transferase(Phosphotransferase) domain 1"/>
    <property type="match status" value="1"/>
</dbReference>
<dbReference type="InterPro" id="IPR011009">
    <property type="entry name" value="Kinase-like_dom_sf"/>
</dbReference>
<dbReference type="EMBL" id="JAZGQO010000001">
    <property type="protein sequence ID" value="KAK6196233.1"/>
    <property type="molecule type" value="Genomic_DNA"/>
</dbReference>
<keyword evidence="3" id="KW-0808">Transferase</keyword>
<dbReference type="SUPFAM" id="SSF48371">
    <property type="entry name" value="ARM repeat"/>
    <property type="match status" value="1"/>
</dbReference>
<dbReference type="SMART" id="SM00220">
    <property type="entry name" value="S_TKc"/>
    <property type="match status" value="1"/>
</dbReference>
<dbReference type="InterPro" id="IPR000719">
    <property type="entry name" value="Prot_kinase_dom"/>
</dbReference>
<evidence type="ECO:0000256" key="2">
    <source>
        <dbReference type="ARBA" id="ARBA00022527"/>
    </source>
</evidence>
<evidence type="ECO:0000256" key="1">
    <source>
        <dbReference type="ARBA" id="ARBA00012513"/>
    </source>
</evidence>
<dbReference type="InterPro" id="IPR011989">
    <property type="entry name" value="ARM-like"/>
</dbReference>
<dbReference type="Gene3D" id="1.25.10.10">
    <property type="entry name" value="Leucine-rich Repeat Variant"/>
    <property type="match status" value="1"/>
</dbReference>
<dbReference type="GO" id="GO:0004674">
    <property type="term" value="F:protein serine/threonine kinase activity"/>
    <property type="evidence" value="ECO:0007669"/>
    <property type="project" value="UniProtKB-KW"/>
</dbReference>
<organism evidence="10 11">
    <name type="scientific">Patella caerulea</name>
    <name type="common">Rayed Mediterranean limpet</name>
    <dbReference type="NCBI Taxonomy" id="87958"/>
    <lineage>
        <taxon>Eukaryota</taxon>
        <taxon>Metazoa</taxon>
        <taxon>Spiralia</taxon>
        <taxon>Lophotrochozoa</taxon>
        <taxon>Mollusca</taxon>
        <taxon>Gastropoda</taxon>
        <taxon>Patellogastropoda</taxon>
        <taxon>Patelloidea</taxon>
        <taxon>Patellidae</taxon>
        <taxon>Patella</taxon>
    </lineage>
</organism>
<dbReference type="AlphaFoldDB" id="A0AAN8KNV6"/>
<evidence type="ECO:0000256" key="3">
    <source>
        <dbReference type="ARBA" id="ARBA00022679"/>
    </source>
</evidence>
<name>A0AAN8KNV6_PATCE</name>
<evidence type="ECO:0000313" key="11">
    <source>
        <dbReference type="Proteomes" id="UP001347796"/>
    </source>
</evidence>
<dbReference type="GO" id="GO:0005524">
    <property type="term" value="F:ATP binding"/>
    <property type="evidence" value="ECO:0007669"/>
    <property type="project" value="UniProtKB-KW"/>
</dbReference>
<evidence type="ECO:0000256" key="7">
    <source>
        <dbReference type="ARBA" id="ARBA00047899"/>
    </source>
</evidence>
<evidence type="ECO:0000313" key="10">
    <source>
        <dbReference type="EMBL" id="KAK6196233.1"/>
    </source>
</evidence>
<accession>A0AAN8KNV6</accession>
<sequence>MENYKLLESIGKGAQGSVYLAETRENQNKCVLKKIECHDESGANEAYREAVSLQALQHPYISSYKDFFVMWEKETSSMYLCIATQYYPEGDLSSVIKSYQEQKQPIEEEVVKKYLGEILEALSFVHKKGVIHRDLKPSNIFIQDDKTICLGDFGVESVMIDACNNTRNTMETKNYMAPEVSQKGYDEKSDIWSLGCILFELCTTFLYTGQEVTDKIREIRDDPLILEDVFEDIGNSDHFSGELICVIRSMLKKQHDKRKGTAELLEINYIKQCVEMSDVLMVEKRKRQAESRNTISSLSPEAQGLLAILEHIAKSIDHETHVREGLEQLIGLTEKEDCILLDDRSKKLIAMAMRNNINDKGVQIAGCTVLNNLIVKADAGDILYTPDIISVVPVAMKQHVGCPELQQIAAALLMALSADGGASEVIGQVGGIENILTAVRMYPDNSELCATCCSALWSLAVNESNLLLAANSKALKDVSNILDNHILLPDVVESAAAAIVSLALDDSILEYVNEIDCVGHLINGISSHMKQSKVVKNSCMALTSLVVDEECAYRVLTAEDVNGVAGIPVIIKSYELHKDNAEVVESIVNLIVELAEYDDVNAELRYLSVGPVVLSEIYKRFKPTRDIMTPCEKALDLLGNKTQKTIS</sequence>
<keyword evidence="5" id="KW-0418">Kinase</keyword>
<comment type="catalytic activity">
    <reaction evidence="7">
        <text>L-threonyl-[protein] + ATP = O-phospho-L-threonyl-[protein] + ADP + H(+)</text>
        <dbReference type="Rhea" id="RHEA:46608"/>
        <dbReference type="Rhea" id="RHEA-COMP:11060"/>
        <dbReference type="Rhea" id="RHEA-COMP:11605"/>
        <dbReference type="ChEBI" id="CHEBI:15378"/>
        <dbReference type="ChEBI" id="CHEBI:30013"/>
        <dbReference type="ChEBI" id="CHEBI:30616"/>
        <dbReference type="ChEBI" id="CHEBI:61977"/>
        <dbReference type="ChEBI" id="CHEBI:456216"/>
        <dbReference type="EC" id="2.7.11.1"/>
    </reaction>
</comment>
<comment type="catalytic activity">
    <reaction evidence="8">
        <text>L-seryl-[protein] + ATP = O-phospho-L-seryl-[protein] + ADP + H(+)</text>
        <dbReference type="Rhea" id="RHEA:17989"/>
        <dbReference type="Rhea" id="RHEA-COMP:9863"/>
        <dbReference type="Rhea" id="RHEA-COMP:11604"/>
        <dbReference type="ChEBI" id="CHEBI:15378"/>
        <dbReference type="ChEBI" id="CHEBI:29999"/>
        <dbReference type="ChEBI" id="CHEBI:30616"/>
        <dbReference type="ChEBI" id="CHEBI:83421"/>
        <dbReference type="ChEBI" id="CHEBI:456216"/>
        <dbReference type="EC" id="2.7.11.1"/>
    </reaction>
</comment>
<dbReference type="InterPro" id="IPR016024">
    <property type="entry name" value="ARM-type_fold"/>
</dbReference>
<evidence type="ECO:0000259" key="9">
    <source>
        <dbReference type="PROSITE" id="PS50011"/>
    </source>
</evidence>
<dbReference type="PANTHER" id="PTHR24363:SF0">
    <property type="entry name" value="SERINE_THREONINE KINASE LIKE DOMAIN CONTAINING 1"/>
    <property type="match status" value="1"/>
</dbReference>
<evidence type="ECO:0000256" key="5">
    <source>
        <dbReference type="ARBA" id="ARBA00022777"/>
    </source>
</evidence>
<feature type="domain" description="Protein kinase" evidence="9">
    <location>
        <begin position="4"/>
        <end position="270"/>
    </location>
</feature>
<dbReference type="EC" id="2.7.11.1" evidence="1"/>
<dbReference type="PROSITE" id="PS00108">
    <property type="entry name" value="PROTEIN_KINASE_ST"/>
    <property type="match status" value="1"/>
</dbReference>
<comment type="caution">
    <text evidence="10">The sequence shown here is derived from an EMBL/GenBank/DDBJ whole genome shotgun (WGS) entry which is preliminary data.</text>
</comment>
<dbReference type="Proteomes" id="UP001347796">
    <property type="component" value="Unassembled WGS sequence"/>
</dbReference>
<keyword evidence="4" id="KW-0547">Nucleotide-binding</keyword>
<evidence type="ECO:0000256" key="4">
    <source>
        <dbReference type="ARBA" id="ARBA00022741"/>
    </source>
</evidence>
<dbReference type="SUPFAM" id="SSF56112">
    <property type="entry name" value="Protein kinase-like (PK-like)"/>
    <property type="match status" value="1"/>
</dbReference>
<evidence type="ECO:0000256" key="6">
    <source>
        <dbReference type="ARBA" id="ARBA00022840"/>
    </source>
</evidence>
<dbReference type="InterPro" id="IPR008271">
    <property type="entry name" value="Ser/Thr_kinase_AS"/>
</dbReference>
<keyword evidence="2" id="KW-0723">Serine/threonine-protein kinase</keyword>
<reference evidence="10 11" key="1">
    <citation type="submission" date="2024-01" db="EMBL/GenBank/DDBJ databases">
        <title>The genome of the rayed Mediterranean limpet Patella caerulea (Linnaeus, 1758).</title>
        <authorList>
            <person name="Anh-Thu Weber A."/>
            <person name="Halstead-Nussloch G."/>
        </authorList>
    </citation>
    <scope>NUCLEOTIDE SEQUENCE [LARGE SCALE GENOMIC DNA]</scope>
    <source>
        <strain evidence="10">AATW-2023a</strain>
        <tissue evidence="10">Whole specimen</tissue>
    </source>
</reference>
<protein>
    <recommendedName>
        <fullName evidence="1">non-specific serine/threonine protein kinase</fullName>
        <ecNumber evidence="1">2.7.11.1</ecNumber>
    </recommendedName>
</protein>
<dbReference type="PROSITE" id="PS50011">
    <property type="entry name" value="PROTEIN_KINASE_DOM"/>
    <property type="match status" value="1"/>
</dbReference>
<dbReference type="Pfam" id="PF00069">
    <property type="entry name" value="Pkinase"/>
    <property type="match status" value="1"/>
</dbReference>
<proteinExistence type="predicted"/>
<keyword evidence="11" id="KW-1185">Reference proteome</keyword>
<dbReference type="PANTHER" id="PTHR24363">
    <property type="entry name" value="SERINE/THREONINE PROTEIN KINASE"/>
    <property type="match status" value="1"/>
</dbReference>
<evidence type="ECO:0000256" key="8">
    <source>
        <dbReference type="ARBA" id="ARBA00048679"/>
    </source>
</evidence>